<dbReference type="SUPFAM" id="SSF75169">
    <property type="entry name" value="DsrEFH-like"/>
    <property type="match status" value="1"/>
</dbReference>
<keyword evidence="1" id="KW-0732">Signal</keyword>
<evidence type="ECO:0000313" key="3">
    <source>
        <dbReference type="Proteomes" id="UP000886602"/>
    </source>
</evidence>
<gene>
    <name evidence="2" type="ORF">IPJ48_06645</name>
</gene>
<organism evidence="2 3">
    <name type="scientific">Candidatus Propionivibrio dominans</name>
    <dbReference type="NCBI Taxonomy" id="2954373"/>
    <lineage>
        <taxon>Bacteria</taxon>
        <taxon>Pseudomonadati</taxon>
        <taxon>Pseudomonadota</taxon>
        <taxon>Betaproteobacteria</taxon>
        <taxon>Rhodocyclales</taxon>
        <taxon>Rhodocyclaceae</taxon>
        <taxon>Propionivibrio</taxon>
    </lineage>
</organism>
<name>A0A9D7FED8_9RHOO</name>
<comment type="caution">
    <text evidence="2">The sequence shown here is derived from an EMBL/GenBank/DDBJ whole genome shotgun (WGS) entry which is preliminary data.</text>
</comment>
<protein>
    <recommendedName>
        <fullName evidence="4">DsrE/DsrF-like family protein</fullName>
    </recommendedName>
</protein>
<evidence type="ECO:0000313" key="2">
    <source>
        <dbReference type="EMBL" id="MBK7422789.1"/>
    </source>
</evidence>
<feature type="signal peptide" evidence="1">
    <location>
        <begin position="1"/>
        <end position="17"/>
    </location>
</feature>
<dbReference type="InterPro" id="IPR027396">
    <property type="entry name" value="DsrEFH-like"/>
</dbReference>
<sequence>MLITLALGCSIALPVHAETSTELFVTLNSGNPQTQGMALVLATQAVEQKAVVRVLLCSEGGQLAVRNKESVPLKPRHVSPKDMLQSLLKAGAKVEVCALFLPNSDWKLPDLIEGVSVAKPADIAAYLLQPNVKILSY</sequence>
<feature type="chain" id="PRO_5039336895" description="DsrE/DsrF-like family protein" evidence="1">
    <location>
        <begin position="18"/>
        <end position="137"/>
    </location>
</feature>
<reference evidence="2" key="1">
    <citation type="submission" date="2020-10" db="EMBL/GenBank/DDBJ databases">
        <title>Connecting structure to function with the recovery of over 1000 high-quality activated sludge metagenome-assembled genomes encoding full-length rRNA genes using long-read sequencing.</title>
        <authorList>
            <person name="Singleton C.M."/>
            <person name="Petriglieri F."/>
            <person name="Kristensen J.M."/>
            <person name="Kirkegaard R.H."/>
            <person name="Michaelsen T.Y."/>
            <person name="Andersen M.H."/>
            <person name="Karst S.M."/>
            <person name="Dueholm M.S."/>
            <person name="Nielsen P.H."/>
            <person name="Albertsen M."/>
        </authorList>
    </citation>
    <scope>NUCLEOTIDE SEQUENCE</scope>
    <source>
        <strain evidence="2">EsbW_18-Q3-R4-48_MAXAC.044</strain>
    </source>
</reference>
<dbReference type="Gene3D" id="3.40.1260.10">
    <property type="entry name" value="DsrEFH-like"/>
    <property type="match status" value="1"/>
</dbReference>
<evidence type="ECO:0000256" key="1">
    <source>
        <dbReference type="SAM" id="SignalP"/>
    </source>
</evidence>
<evidence type="ECO:0008006" key="4">
    <source>
        <dbReference type="Google" id="ProtNLM"/>
    </source>
</evidence>
<dbReference type="Proteomes" id="UP000886602">
    <property type="component" value="Unassembled WGS sequence"/>
</dbReference>
<dbReference type="AlphaFoldDB" id="A0A9D7FED8"/>
<proteinExistence type="predicted"/>
<dbReference type="EMBL" id="JADJNC010000009">
    <property type="protein sequence ID" value="MBK7422789.1"/>
    <property type="molecule type" value="Genomic_DNA"/>
</dbReference>
<accession>A0A9D7FED8</accession>